<evidence type="ECO:0000256" key="4">
    <source>
        <dbReference type="ARBA" id="ARBA00022989"/>
    </source>
</evidence>
<proteinExistence type="predicted"/>
<evidence type="ECO:0000256" key="2">
    <source>
        <dbReference type="ARBA" id="ARBA00022475"/>
    </source>
</evidence>
<feature type="transmembrane region" description="Helical" evidence="7">
    <location>
        <begin position="106"/>
        <end position="123"/>
    </location>
</feature>
<keyword evidence="5 7" id="KW-0472">Membrane</keyword>
<protein>
    <recommendedName>
        <fullName evidence="10">YihY/virulence factor BrkB family protein</fullName>
    </recommendedName>
</protein>
<dbReference type="Pfam" id="PF03631">
    <property type="entry name" value="Virul_fac_BrkB"/>
    <property type="match status" value="1"/>
</dbReference>
<feature type="transmembrane region" description="Helical" evidence="7">
    <location>
        <begin position="192"/>
        <end position="215"/>
    </location>
</feature>
<evidence type="ECO:0000256" key="7">
    <source>
        <dbReference type="SAM" id="Phobius"/>
    </source>
</evidence>
<comment type="subcellular location">
    <subcellularLocation>
        <location evidence="1">Cell membrane</location>
        <topology evidence="1">Multi-pass membrane protein</topology>
    </subcellularLocation>
</comment>
<feature type="region of interest" description="Disordered" evidence="6">
    <location>
        <begin position="305"/>
        <end position="386"/>
    </location>
</feature>
<evidence type="ECO:0000256" key="6">
    <source>
        <dbReference type="SAM" id="MobiDB-lite"/>
    </source>
</evidence>
<organism evidence="8 9">
    <name type="scientific">Cryptosporangium minutisporangium</name>
    <dbReference type="NCBI Taxonomy" id="113569"/>
    <lineage>
        <taxon>Bacteria</taxon>
        <taxon>Bacillati</taxon>
        <taxon>Actinomycetota</taxon>
        <taxon>Actinomycetes</taxon>
        <taxon>Cryptosporangiales</taxon>
        <taxon>Cryptosporangiaceae</taxon>
        <taxon>Cryptosporangium</taxon>
    </lineage>
</organism>
<keyword evidence="2" id="KW-1003">Cell membrane</keyword>
<dbReference type="PANTHER" id="PTHR30213">
    <property type="entry name" value="INNER MEMBRANE PROTEIN YHJD"/>
    <property type="match status" value="1"/>
</dbReference>
<name>A0ABP6T5E3_9ACTN</name>
<evidence type="ECO:0000313" key="9">
    <source>
        <dbReference type="Proteomes" id="UP001501676"/>
    </source>
</evidence>
<dbReference type="PANTHER" id="PTHR30213:SF1">
    <property type="entry name" value="INNER MEMBRANE PROTEIN YHJD"/>
    <property type="match status" value="1"/>
</dbReference>
<feature type="compositionally biased region" description="Basic and acidic residues" evidence="6">
    <location>
        <begin position="332"/>
        <end position="352"/>
    </location>
</feature>
<evidence type="ECO:0000256" key="3">
    <source>
        <dbReference type="ARBA" id="ARBA00022692"/>
    </source>
</evidence>
<keyword evidence="3 7" id="KW-0812">Transmembrane</keyword>
<dbReference type="InterPro" id="IPR017039">
    <property type="entry name" value="Virul_fac_BrkB"/>
</dbReference>
<comment type="caution">
    <text evidence="8">The sequence shown here is derived from an EMBL/GenBank/DDBJ whole genome shotgun (WGS) entry which is preliminary data.</text>
</comment>
<sequence>MADRFVAFPWVPPWIVGPVRRARSRSRVFDTMIRAAVRFDEVNAARLAAAISYYAFLAVFPLGLLSFSVLGHLLSDDAVLTMRVESFLRQNIPGLPVTAIADARNTAGVIGVVGFLYAGLRWVDAVRSSVRAIWRRNEMPNNIVYRTLIDLVGLLLLGAALLLSVGLTIVLSSGANWLLGAAGQEGEVLGDTTLSVLAFVAGMVVNVVAFVGFLAGLPRLRMSARRVLGPALLGAAGLEVLKTVGRLYIDMTESNPAYTVVAGTVGLLVFLYLFDQLLLYCAALTATAQRGGAVIDRGAGGVPCPPDCPPEGAEVSADRPAGVDGSGANSTRRTDVVDDRPAADEDRTDPDPARAVVAAEGSRDRPDAAVAPTDVGARTGPAPAEP</sequence>
<evidence type="ECO:0000256" key="5">
    <source>
        <dbReference type="ARBA" id="ARBA00023136"/>
    </source>
</evidence>
<feature type="transmembrane region" description="Helical" evidence="7">
    <location>
        <begin position="227"/>
        <end position="249"/>
    </location>
</feature>
<feature type="transmembrane region" description="Helical" evidence="7">
    <location>
        <begin position="255"/>
        <end position="274"/>
    </location>
</feature>
<accession>A0ABP6T5E3</accession>
<dbReference type="Proteomes" id="UP001501676">
    <property type="component" value="Unassembled WGS sequence"/>
</dbReference>
<reference evidence="9" key="1">
    <citation type="journal article" date="2019" name="Int. J. Syst. Evol. Microbiol.">
        <title>The Global Catalogue of Microorganisms (GCM) 10K type strain sequencing project: providing services to taxonomists for standard genome sequencing and annotation.</title>
        <authorList>
            <consortium name="The Broad Institute Genomics Platform"/>
            <consortium name="The Broad Institute Genome Sequencing Center for Infectious Disease"/>
            <person name="Wu L."/>
            <person name="Ma J."/>
        </authorList>
    </citation>
    <scope>NUCLEOTIDE SEQUENCE [LARGE SCALE GENOMIC DNA]</scope>
    <source>
        <strain evidence="9">JCM 9458</strain>
    </source>
</reference>
<evidence type="ECO:0000256" key="1">
    <source>
        <dbReference type="ARBA" id="ARBA00004651"/>
    </source>
</evidence>
<gene>
    <name evidence="8" type="ORF">GCM10020369_52480</name>
</gene>
<feature type="transmembrane region" description="Helical" evidence="7">
    <location>
        <begin position="143"/>
        <end position="172"/>
    </location>
</feature>
<keyword evidence="9" id="KW-1185">Reference proteome</keyword>
<dbReference type="EMBL" id="BAAAYN010000036">
    <property type="protein sequence ID" value="GAA3392094.1"/>
    <property type="molecule type" value="Genomic_DNA"/>
</dbReference>
<feature type="transmembrane region" description="Helical" evidence="7">
    <location>
        <begin position="53"/>
        <end position="74"/>
    </location>
</feature>
<evidence type="ECO:0000313" key="8">
    <source>
        <dbReference type="EMBL" id="GAA3392094.1"/>
    </source>
</evidence>
<evidence type="ECO:0008006" key="10">
    <source>
        <dbReference type="Google" id="ProtNLM"/>
    </source>
</evidence>
<keyword evidence="4 7" id="KW-1133">Transmembrane helix</keyword>